<proteinExistence type="predicted"/>
<organism evidence="2 3">
    <name type="scientific">Vitis vinifera</name>
    <name type="common">Grape</name>
    <dbReference type="NCBI Taxonomy" id="29760"/>
    <lineage>
        <taxon>Eukaryota</taxon>
        <taxon>Viridiplantae</taxon>
        <taxon>Streptophyta</taxon>
        <taxon>Embryophyta</taxon>
        <taxon>Tracheophyta</taxon>
        <taxon>Spermatophyta</taxon>
        <taxon>Magnoliopsida</taxon>
        <taxon>eudicotyledons</taxon>
        <taxon>Gunneridae</taxon>
        <taxon>Pentapetalae</taxon>
        <taxon>rosids</taxon>
        <taxon>Vitales</taxon>
        <taxon>Vitaceae</taxon>
        <taxon>Viteae</taxon>
        <taxon>Vitis</taxon>
    </lineage>
</organism>
<dbReference type="AlphaFoldDB" id="A0A438J3Q2"/>
<sequence>MGVLFLATQRIPVKIESNLNQSFVARLPFRTLNTTISRIMPMQDYTTFETTEVVMAEVEEGNEAIEAEACQLAEEMETMEISKKKVDEKARRLRCCMKKHGIAQDTPSFFRTTRMKLQATLPRVEWMLLESVLLAGMLDLVFVRVYPSRMCLRWKNL</sequence>
<name>A0A438J3Q2_VITVI</name>
<accession>A0A438J3Q2</accession>
<gene>
    <name evidence="2" type="ORF">CK203_027896</name>
</gene>
<reference evidence="2 3" key="1">
    <citation type="journal article" date="2018" name="PLoS Genet.">
        <title>Population sequencing reveals clonal diversity and ancestral inbreeding in the grapevine cultivar Chardonnay.</title>
        <authorList>
            <person name="Roach M.J."/>
            <person name="Johnson D.L."/>
            <person name="Bohlmann J."/>
            <person name="van Vuuren H.J."/>
            <person name="Jones S.J."/>
            <person name="Pretorius I.S."/>
            <person name="Schmidt S.A."/>
            <person name="Borneman A.R."/>
        </authorList>
    </citation>
    <scope>NUCLEOTIDE SEQUENCE [LARGE SCALE GENOMIC DNA]</scope>
    <source>
        <strain evidence="3">cv. Chardonnay</strain>
        <tissue evidence="2">Leaf</tissue>
    </source>
</reference>
<comment type="caution">
    <text evidence="2">The sequence shown here is derived from an EMBL/GenBank/DDBJ whole genome shotgun (WGS) entry which is preliminary data.</text>
</comment>
<keyword evidence="1" id="KW-0812">Transmembrane</keyword>
<keyword evidence="1" id="KW-0472">Membrane</keyword>
<protein>
    <submittedName>
        <fullName evidence="2">Uncharacterized protein</fullName>
    </submittedName>
</protein>
<evidence type="ECO:0000313" key="2">
    <source>
        <dbReference type="EMBL" id="RVX03584.1"/>
    </source>
</evidence>
<keyword evidence="1" id="KW-1133">Transmembrane helix</keyword>
<dbReference type="EMBL" id="QGNW01000065">
    <property type="protein sequence ID" value="RVX03584.1"/>
    <property type="molecule type" value="Genomic_DNA"/>
</dbReference>
<evidence type="ECO:0000313" key="3">
    <source>
        <dbReference type="Proteomes" id="UP000288805"/>
    </source>
</evidence>
<feature type="transmembrane region" description="Helical" evidence="1">
    <location>
        <begin position="126"/>
        <end position="146"/>
    </location>
</feature>
<evidence type="ECO:0000256" key="1">
    <source>
        <dbReference type="SAM" id="Phobius"/>
    </source>
</evidence>
<dbReference type="Proteomes" id="UP000288805">
    <property type="component" value="Unassembled WGS sequence"/>
</dbReference>